<dbReference type="Proteomes" id="UP000736335">
    <property type="component" value="Unassembled WGS sequence"/>
</dbReference>
<keyword evidence="3" id="KW-1185">Reference proteome</keyword>
<feature type="compositionally biased region" description="Pro residues" evidence="1">
    <location>
        <begin position="184"/>
        <end position="194"/>
    </location>
</feature>
<reference evidence="2" key="1">
    <citation type="journal article" date="2020" name="Nat. Commun.">
        <title>Large-scale genome sequencing of mycorrhizal fungi provides insights into the early evolution of symbiotic traits.</title>
        <authorList>
            <person name="Miyauchi S."/>
            <person name="Kiss E."/>
            <person name="Kuo A."/>
            <person name="Drula E."/>
            <person name="Kohler A."/>
            <person name="Sanchez-Garcia M."/>
            <person name="Morin E."/>
            <person name="Andreopoulos B."/>
            <person name="Barry K.W."/>
            <person name="Bonito G."/>
            <person name="Buee M."/>
            <person name="Carver A."/>
            <person name="Chen C."/>
            <person name="Cichocki N."/>
            <person name="Clum A."/>
            <person name="Culley D."/>
            <person name="Crous P.W."/>
            <person name="Fauchery L."/>
            <person name="Girlanda M."/>
            <person name="Hayes R.D."/>
            <person name="Keri Z."/>
            <person name="LaButti K."/>
            <person name="Lipzen A."/>
            <person name="Lombard V."/>
            <person name="Magnuson J."/>
            <person name="Maillard F."/>
            <person name="Murat C."/>
            <person name="Nolan M."/>
            <person name="Ohm R.A."/>
            <person name="Pangilinan J."/>
            <person name="Pereira M.F."/>
            <person name="Perotto S."/>
            <person name="Peter M."/>
            <person name="Pfister S."/>
            <person name="Riley R."/>
            <person name="Sitrit Y."/>
            <person name="Stielow J.B."/>
            <person name="Szollosi G."/>
            <person name="Zifcakova L."/>
            <person name="Stursova M."/>
            <person name="Spatafora J.W."/>
            <person name="Tedersoo L."/>
            <person name="Vaario L.M."/>
            <person name="Yamada A."/>
            <person name="Yan M."/>
            <person name="Wang P."/>
            <person name="Xu J."/>
            <person name="Bruns T."/>
            <person name="Baldrian P."/>
            <person name="Vilgalys R."/>
            <person name="Dunand C."/>
            <person name="Henrissat B."/>
            <person name="Grigoriev I.V."/>
            <person name="Hibbett D."/>
            <person name="Nagy L.G."/>
            <person name="Martin F.M."/>
        </authorList>
    </citation>
    <scope>NUCLEOTIDE SEQUENCE</scope>
    <source>
        <strain evidence="2">UH-Tt-Lm1</strain>
    </source>
</reference>
<sequence length="315" mass="34557">MSTPKYTLPPPVYLPSSGGYTSSRLTQEPFHRRVFAFRRWSIDEDGRLVCKARHAGRDSRPKPYDRISRPLAFATPSDQDTRSPTSRNHPTRMNIDGPTLGRLFHSLAPLVKESSSDFDSKAAAICTSLGLDSVTSEEIVSSFKTQFLAGGSQESSAPGRLPPESGPHTGTIVQPTPATVIPPSSAPVPPPPPTASSSTSNLTPFKQQRAFSSGSPGVTTWYTTSTACDIDSPPRDVAPAIGDLYIHHNRVLDIYHVWLWGMDYKWKCVTDMEKVYHPAIDDRVLSMRANGTPNWITAASFTTIRGRKGKTKVFE</sequence>
<feature type="compositionally biased region" description="Basic and acidic residues" evidence="1">
    <location>
        <begin position="55"/>
        <end position="68"/>
    </location>
</feature>
<feature type="region of interest" description="Disordered" evidence="1">
    <location>
        <begin position="54"/>
        <end position="98"/>
    </location>
</feature>
<name>A0A9P6H865_9AGAM</name>
<accession>A0A9P6H865</accession>
<gene>
    <name evidence="2" type="ORF">BJ322DRAFT_1111514</name>
</gene>
<proteinExistence type="predicted"/>
<comment type="caution">
    <text evidence="2">The sequence shown here is derived from an EMBL/GenBank/DDBJ whole genome shotgun (WGS) entry which is preliminary data.</text>
</comment>
<protein>
    <submittedName>
        <fullName evidence="2">Uncharacterized protein</fullName>
    </submittedName>
</protein>
<feature type="compositionally biased region" description="Polar residues" evidence="1">
    <location>
        <begin position="76"/>
        <end position="88"/>
    </location>
</feature>
<evidence type="ECO:0000313" key="3">
    <source>
        <dbReference type="Proteomes" id="UP000736335"/>
    </source>
</evidence>
<feature type="region of interest" description="Disordered" evidence="1">
    <location>
        <begin position="150"/>
        <end position="201"/>
    </location>
</feature>
<organism evidence="2 3">
    <name type="scientific">Thelephora terrestris</name>
    <dbReference type="NCBI Taxonomy" id="56493"/>
    <lineage>
        <taxon>Eukaryota</taxon>
        <taxon>Fungi</taxon>
        <taxon>Dikarya</taxon>
        <taxon>Basidiomycota</taxon>
        <taxon>Agaricomycotina</taxon>
        <taxon>Agaricomycetes</taxon>
        <taxon>Thelephorales</taxon>
        <taxon>Thelephoraceae</taxon>
        <taxon>Thelephora</taxon>
    </lineage>
</organism>
<reference evidence="2" key="2">
    <citation type="submission" date="2020-11" db="EMBL/GenBank/DDBJ databases">
        <authorList>
            <consortium name="DOE Joint Genome Institute"/>
            <person name="Kuo A."/>
            <person name="Miyauchi S."/>
            <person name="Kiss E."/>
            <person name="Drula E."/>
            <person name="Kohler A."/>
            <person name="Sanchez-Garcia M."/>
            <person name="Andreopoulos B."/>
            <person name="Barry K.W."/>
            <person name="Bonito G."/>
            <person name="Buee M."/>
            <person name="Carver A."/>
            <person name="Chen C."/>
            <person name="Cichocki N."/>
            <person name="Clum A."/>
            <person name="Culley D."/>
            <person name="Crous P.W."/>
            <person name="Fauchery L."/>
            <person name="Girlanda M."/>
            <person name="Hayes R."/>
            <person name="Keri Z."/>
            <person name="Labutti K."/>
            <person name="Lipzen A."/>
            <person name="Lombard V."/>
            <person name="Magnuson J."/>
            <person name="Maillard F."/>
            <person name="Morin E."/>
            <person name="Murat C."/>
            <person name="Nolan M."/>
            <person name="Ohm R."/>
            <person name="Pangilinan J."/>
            <person name="Pereira M."/>
            <person name="Perotto S."/>
            <person name="Peter M."/>
            <person name="Riley R."/>
            <person name="Sitrit Y."/>
            <person name="Stielow B."/>
            <person name="Szollosi G."/>
            <person name="Zifcakova L."/>
            <person name="Stursova M."/>
            <person name="Spatafora J.W."/>
            <person name="Tedersoo L."/>
            <person name="Vaario L.-M."/>
            <person name="Yamada A."/>
            <person name="Yan M."/>
            <person name="Wang P."/>
            <person name="Xu J."/>
            <person name="Bruns T."/>
            <person name="Baldrian P."/>
            <person name="Vilgalys R."/>
            <person name="Henrissat B."/>
            <person name="Grigoriev I.V."/>
            <person name="Hibbett D."/>
            <person name="Nagy L.G."/>
            <person name="Martin F.M."/>
        </authorList>
    </citation>
    <scope>NUCLEOTIDE SEQUENCE</scope>
    <source>
        <strain evidence="2">UH-Tt-Lm1</strain>
    </source>
</reference>
<evidence type="ECO:0000313" key="2">
    <source>
        <dbReference type="EMBL" id="KAF9781589.1"/>
    </source>
</evidence>
<dbReference type="AlphaFoldDB" id="A0A9P6H865"/>
<dbReference type="EMBL" id="WIUZ02000013">
    <property type="protein sequence ID" value="KAF9781589.1"/>
    <property type="molecule type" value="Genomic_DNA"/>
</dbReference>
<dbReference type="OrthoDB" id="3269911at2759"/>
<feature type="region of interest" description="Disordered" evidence="1">
    <location>
        <begin position="1"/>
        <end position="23"/>
    </location>
</feature>
<evidence type="ECO:0000256" key="1">
    <source>
        <dbReference type="SAM" id="MobiDB-lite"/>
    </source>
</evidence>